<evidence type="ECO:0000313" key="2">
    <source>
        <dbReference type="Proteomes" id="UP000478052"/>
    </source>
</evidence>
<gene>
    <name evidence="1" type="ORF">FWK35_00025642</name>
</gene>
<name>A0A6G0Z5U4_APHCR</name>
<proteinExistence type="predicted"/>
<sequence length="39" mass="4749">MQNEYPRCTIKTKSKNFLTVFKYIGKNNKKVTETRDFLY</sequence>
<accession>A0A6G0Z5U4</accession>
<protein>
    <submittedName>
        <fullName evidence="1">Uncharacterized protein</fullName>
    </submittedName>
</protein>
<dbReference type="AlphaFoldDB" id="A0A6G0Z5U4"/>
<dbReference type="Proteomes" id="UP000478052">
    <property type="component" value="Unassembled WGS sequence"/>
</dbReference>
<dbReference type="EMBL" id="VUJU01001310">
    <property type="protein sequence ID" value="KAF0765861.1"/>
    <property type="molecule type" value="Genomic_DNA"/>
</dbReference>
<comment type="caution">
    <text evidence="1">The sequence shown here is derived from an EMBL/GenBank/DDBJ whole genome shotgun (WGS) entry which is preliminary data.</text>
</comment>
<keyword evidence="2" id="KW-1185">Reference proteome</keyword>
<evidence type="ECO:0000313" key="1">
    <source>
        <dbReference type="EMBL" id="KAF0765861.1"/>
    </source>
</evidence>
<organism evidence="1 2">
    <name type="scientific">Aphis craccivora</name>
    <name type="common">Cowpea aphid</name>
    <dbReference type="NCBI Taxonomy" id="307492"/>
    <lineage>
        <taxon>Eukaryota</taxon>
        <taxon>Metazoa</taxon>
        <taxon>Ecdysozoa</taxon>
        <taxon>Arthropoda</taxon>
        <taxon>Hexapoda</taxon>
        <taxon>Insecta</taxon>
        <taxon>Pterygota</taxon>
        <taxon>Neoptera</taxon>
        <taxon>Paraneoptera</taxon>
        <taxon>Hemiptera</taxon>
        <taxon>Sternorrhyncha</taxon>
        <taxon>Aphidomorpha</taxon>
        <taxon>Aphidoidea</taxon>
        <taxon>Aphididae</taxon>
        <taxon>Aphidini</taxon>
        <taxon>Aphis</taxon>
        <taxon>Aphis</taxon>
    </lineage>
</organism>
<reference evidence="1 2" key="1">
    <citation type="submission" date="2019-08" db="EMBL/GenBank/DDBJ databases">
        <title>Whole genome of Aphis craccivora.</title>
        <authorList>
            <person name="Voronova N.V."/>
            <person name="Shulinski R.S."/>
            <person name="Bandarenka Y.V."/>
            <person name="Zhorov D.G."/>
            <person name="Warner D."/>
        </authorList>
    </citation>
    <scope>NUCLEOTIDE SEQUENCE [LARGE SCALE GENOMIC DNA]</scope>
    <source>
        <strain evidence="1">180601</strain>
        <tissue evidence="1">Whole Body</tissue>
    </source>
</reference>